<evidence type="ECO:0000313" key="7">
    <source>
        <dbReference type="Proteomes" id="UP000178377"/>
    </source>
</evidence>
<keyword evidence="3 5" id="KW-1133">Transmembrane helix</keyword>
<evidence type="ECO:0000256" key="2">
    <source>
        <dbReference type="ARBA" id="ARBA00022692"/>
    </source>
</evidence>
<keyword evidence="4 5" id="KW-0472">Membrane</keyword>
<evidence type="ECO:0000256" key="3">
    <source>
        <dbReference type="ARBA" id="ARBA00022989"/>
    </source>
</evidence>
<keyword evidence="2 5" id="KW-0812">Transmembrane</keyword>
<feature type="transmembrane region" description="Helical" evidence="5">
    <location>
        <begin position="119"/>
        <end position="138"/>
    </location>
</feature>
<protein>
    <recommendedName>
        <fullName evidence="8">VIT family protein</fullName>
    </recommendedName>
</protein>
<dbReference type="Pfam" id="PF01988">
    <property type="entry name" value="VIT1"/>
    <property type="match status" value="2"/>
</dbReference>
<dbReference type="AlphaFoldDB" id="A0A1F5PEV9"/>
<dbReference type="EMBL" id="MFEO01000033">
    <property type="protein sequence ID" value="OGE88459.1"/>
    <property type="molecule type" value="Genomic_DNA"/>
</dbReference>
<dbReference type="GO" id="GO:0030026">
    <property type="term" value="P:intracellular manganese ion homeostasis"/>
    <property type="evidence" value="ECO:0007669"/>
    <property type="project" value="InterPro"/>
</dbReference>
<dbReference type="CDD" id="cd01059">
    <property type="entry name" value="CCC1_like"/>
    <property type="match status" value="1"/>
</dbReference>
<evidence type="ECO:0000313" key="6">
    <source>
        <dbReference type="EMBL" id="OGE88459.1"/>
    </source>
</evidence>
<feature type="transmembrane region" description="Helical" evidence="5">
    <location>
        <begin position="21"/>
        <end position="42"/>
    </location>
</feature>
<comment type="caution">
    <text evidence="6">The sequence shown here is derived from an EMBL/GenBank/DDBJ whole genome shotgun (WGS) entry which is preliminary data.</text>
</comment>
<sequence>MGAILRPIRVKASAIAYIRTFIFGVEDSLVSTVGLLSGIAIAEVPRRTIFVTGVVLLFVEALSMAAGSFLSEHTAEDYAQHREVSARTSTIVGLIMFLSYLLAGLIPLSPYLFASVSVALPLSITLSLIALFGLGLIGGKLSGISMLRQAIQMALIGGSAIAVGTLAGLWSKNLL</sequence>
<feature type="transmembrane region" description="Helical" evidence="5">
    <location>
        <begin position="91"/>
        <end position="113"/>
    </location>
</feature>
<name>A0A1F5PEV9_9BACT</name>
<evidence type="ECO:0000256" key="5">
    <source>
        <dbReference type="SAM" id="Phobius"/>
    </source>
</evidence>
<dbReference type="InterPro" id="IPR008217">
    <property type="entry name" value="Ccc1_fam"/>
</dbReference>
<feature type="transmembrane region" description="Helical" evidence="5">
    <location>
        <begin position="150"/>
        <end position="170"/>
    </location>
</feature>
<proteinExistence type="predicted"/>
<dbReference type="Proteomes" id="UP000178377">
    <property type="component" value="Unassembled WGS sequence"/>
</dbReference>
<accession>A0A1F5PEV9</accession>
<feature type="transmembrane region" description="Helical" evidence="5">
    <location>
        <begin position="48"/>
        <end position="70"/>
    </location>
</feature>
<gene>
    <name evidence="6" type="ORF">A2722_00980</name>
</gene>
<comment type="subcellular location">
    <subcellularLocation>
        <location evidence="1">Endomembrane system</location>
        <topology evidence="1">Multi-pass membrane protein</topology>
    </subcellularLocation>
</comment>
<organism evidence="6 7">
    <name type="scientific">Candidatus Doudnabacteria bacterium RIFCSPHIGHO2_01_FULL_50_11</name>
    <dbReference type="NCBI Taxonomy" id="1817828"/>
    <lineage>
        <taxon>Bacteria</taxon>
        <taxon>Candidatus Doudnaibacteriota</taxon>
    </lineage>
</organism>
<dbReference type="GO" id="GO:0012505">
    <property type="term" value="C:endomembrane system"/>
    <property type="evidence" value="ECO:0007669"/>
    <property type="project" value="UniProtKB-SubCell"/>
</dbReference>
<evidence type="ECO:0000256" key="1">
    <source>
        <dbReference type="ARBA" id="ARBA00004127"/>
    </source>
</evidence>
<dbReference type="STRING" id="1817828.A2722_00980"/>
<dbReference type="PANTHER" id="PTHR31851">
    <property type="entry name" value="FE(2+)/MN(2+) TRANSPORTER PCL1"/>
    <property type="match status" value="1"/>
</dbReference>
<reference evidence="6 7" key="1">
    <citation type="journal article" date="2016" name="Nat. Commun.">
        <title>Thousands of microbial genomes shed light on interconnected biogeochemical processes in an aquifer system.</title>
        <authorList>
            <person name="Anantharaman K."/>
            <person name="Brown C.T."/>
            <person name="Hug L.A."/>
            <person name="Sharon I."/>
            <person name="Castelle C.J."/>
            <person name="Probst A.J."/>
            <person name="Thomas B.C."/>
            <person name="Singh A."/>
            <person name="Wilkins M.J."/>
            <person name="Karaoz U."/>
            <person name="Brodie E.L."/>
            <person name="Williams K.H."/>
            <person name="Hubbard S.S."/>
            <person name="Banfield J.F."/>
        </authorList>
    </citation>
    <scope>NUCLEOTIDE SEQUENCE [LARGE SCALE GENOMIC DNA]</scope>
</reference>
<evidence type="ECO:0000256" key="4">
    <source>
        <dbReference type="ARBA" id="ARBA00023136"/>
    </source>
</evidence>
<evidence type="ECO:0008006" key="8">
    <source>
        <dbReference type="Google" id="ProtNLM"/>
    </source>
</evidence>
<dbReference type="GO" id="GO:0005384">
    <property type="term" value="F:manganese ion transmembrane transporter activity"/>
    <property type="evidence" value="ECO:0007669"/>
    <property type="project" value="InterPro"/>
</dbReference>